<proteinExistence type="predicted"/>
<dbReference type="PANTHER" id="PTHR11101">
    <property type="entry name" value="PHOSPHATE TRANSPORTER"/>
    <property type="match status" value="1"/>
</dbReference>
<organism evidence="7 8">
    <name type="scientific">Candidatus Roizmanbacteria bacterium RIFCSPLOWO2_01_FULL_44_13</name>
    <dbReference type="NCBI Taxonomy" id="1802069"/>
    <lineage>
        <taxon>Bacteria</taxon>
        <taxon>Candidatus Roizmaniibacteriota</taxon>
    </lineage>
</organism>
<gene>
    <name evidence="7" type="ORF">A2970_01300</name>
</gene>
<dbReference type="STRING" id="1802069.A2970_01300"/>
<sequence>MAAAFNIIGAFSGTAVAETIGTNIVRPEIINLQTVAAAMIGIIIWSTLAWKFGGLPTSESHGLLAGLAGAGLALRGPEVLMLEGWKKVFLGLLFSTLVGFFLAFLIFRLIAWIFNRTGISKVRKTFGRWQIFSAAFMAFSHGSNDGQKFIGAFALALLLSGMTKTFTIPPWVIFISAATMGIGTMTGGWKIIKTLGMKLTRLEPQHGFAAETAAATSIEVASRLGIPLSTTHTISTAIMGVGAAEGTRKVRWSLARNIVAAWILTFPVCAAIAWTITKISLLLI</sequence>
<comment type="subcellular location">
    <subcellularLocation>
        <location evidence="1">Membrane</location>
        <topology evidence="1">Multi-pass membrane protein</topology>
    </subcellularLocation>
</comment>
<evidence type="ECO:0000256" key="4">
    <source>
        <dbReference type="ARBA" id="ARBA00022989"/>
    </source>
</evidence>
<evidence type="ECO:0000256" key="1">
    <source>
        <dbReference type="ARBA" id="ARBA00004141"/>
    </source>
</evidence>
<evidence type="ECO:0000313" key="7">
    <source>
        <dbReference type="EMBL" id="OGK52828.1"/>
    </source>
</evidence>
<dbReference type="GO" id="GO:0005315">
    <property type="term" value="F:phosphate transmembrane transporter activity"/>
    <property type="evidence" value="ECO:0007669"/>
    <property type="project" value="InterPro"/>
</dbReference>
<feature type="transmembrane region" description="Helical" evidence="6">
    <location>
        <begin position="88"/>
        <end position="114"/>
    </location>
</feature>
<dbReference type="GO" id="GO:0016020">
    <property type="term" value="C:membrane"/>
    <property type="evidence" value="ECO:0007669"/>
    <property type="project" value="UniProtKB-SubCell"/>
</dbReference>
<dbReference type="InterPro" id="IPR001204">
    <property type="entry name" value="Phos_transporter"/>
</dbReference>
<evidence type="ECO:0000256" key="6">
    <source>
        <dbReference type="SAM" id="Phobius"/>
    </source>
</evidence>
<dbReference type="PANTHER" id="PTHR11101:SF80">
    <property type="entry name" value="PHOSPHATE TRANSPORTER"/>
    <property type="match status" value="1"/>
</dbReference>
<evidence type="ECO:0000256" key="2">
    <source>
        <dbReference type="ARBA" id="ARBA00022448"/>
    </source>
</evidence>
<dbReference type="Proteomes" id="UP000178857">
    <property type="component" value="Unassembled WGS sequence"/>
</dbReference>
<keyword evidence="3 6" id="KW-0812">Transmembrane</keyword>
<keyword evidence="4 6" id="KW-1133">Transmembrane helix</keyword>
<protein>
    <recommendedName>
        <fullName evidence="9">Inorganic phosphate transporter</fullName>
    </recommendedName>
</protein>
<keyword evidence="2" id="KW-0813">Transport</keyword>
<feature type="transmembrane region" description="Helical" evidence="6">
    <location>
        <begin position="258"/>
        <end position="276"/>
    </location>
</feature>
<feature type="transmembrane region" description="Helical" evidence="6">
    <location>
        <begin position="33"/>
        <end position="50"/>
    </location>
</feature>
<reference evidence="7 8" key="1">
    <citation type="journal article" date="2016" name="Nat. Commun.">
        <title>Thousands of microbial genomes shed light on interconnected biogeochemical processes in an aquifer system.</title>
        <authorList>
            <person name="Anantharaman K."/>
            <person name="Brown C.T."/>
            <person name="Hug L.A."/>
            <person name="Sharon I."/>
            <person name="Castelle C.J."/>
            <person name="Probst A.J."/>
            <person name="Thomas B.C."/>
            <person name="Singh A."/>
            <person name="Wilkins M.J."/>
            <person name="Karaoz U."/>
            <person name="Brodie E.L."/>
            <person name="Williams K.H."/>
            <person name="Hubbard S.S."/>
            <person name="Banfield J.F."/>
        </authorList>
    </citation>
    <scope>NUCLEOTIDE SEQUENCE [LARGE SCALE GENOMIC DNA]</scope>
</reference>
<evidence type="ECO:0000256" key="5">
    <source>
        <dbReference type="ARBA" id="ARBA00023136"/>
    </source>
</evidence>
<feature type="transmembrane region" description="Helical" evidence="6">
    <location>
        <begin position="172"/>
        <end position="192"/>
    </location>
</feature>
<keyword evidence="5 6" id="KW-0472">Membrane</keyword>
<dbReference type="Pfam" id="PF01384">
    <property type="entry name" value="PHO4"/>
    <property type="match status" value="2"/>
</dbReference>
<evidence type="ECO:0000313" key="8">
    <source>
        <dbReference type="Proteomes" id="UP000178857"/>
    </source>
</evidence>
<evidence type="ECO:0000256" key="3">
    <source>
        <dbReference type="ARBA" id="ARBA00022692"/>
    </source>
</evidence>
<name>A0A1F7JB43_9BACT</name>
<dbReference type="EMBL" id="MGAT01000014">
    <property type="protein sequence ID" value="OGK52828.1"/>
    <property type="molecule type" value="Genomic_DNA"/>
</dbReference>
<dbReference type="AlphaFoldDB" id="A0A1F7JB43"/>
<accession>A0A1F7JB43</accession>
<evidence type="ECO:0008006" key="9">
    <source>
        <dbReference type="Google" id="ProtNLM"/>
    </source>
</evidence>
<dbReference type="GO" id="GO:0035435">
    <property type="term" value="P:phosphate ion transmembrane transport"/>
    <property type="evidence" value="ECO:0007669"/>
    <property type="project" value="TreeGrafter"/>
</dbReference>
<comment type="caution">
    <text evidence="7">The sequence shown here is derived from an EMBL/GenBank/DDBJ whole genome shotgun (WGS) entry which is preliminary data.</text>
</comment>